<evidence type="ECO:0000313" key="10">
    <source>
        <dbReference type="Proteomes" id="UP000426235"/>
    </source>
</evidence>
<evidence type="ECO:0000256" key="1">
    <source>
        <dbReference type="ARBA" id="ARBA00004651"/>
    </source>
</evidence>
<proteinExistence type="predicted"/>
<feature type="transmembrane region" description="Helical" evidence="8">
    <location>
        <begin position="102"/>
        <end position="119"/>
    </location>
</feature>
<evidence type="ECO:0000256" key="2">
    <source>
        <dbReference type="ARBA" id="ARBA00022475"/>
    </source>
</evidence>
<feature type="binding site" evidence="7">
    <location>
        <position position="151"/>
    </location>
    <ligand>
        <name>Mg(2+)</name>
        <dbReference type="ChEBI" id="CHEBI:18420"/>
    </ligand>
</feature>
<dbReference type="PANTHER" id="PTHR22926:SF3">
    <property type="entry name" value="UNDECAPRENYL-PHOSPHATE ALPHA-N-ACETYLGLUCOSAMINYL 1-PHOSPHATE TRANSFERASE"/>
    <property type="match status" value="1"/>
</dbReference>
<dbReference type="InterPro" id="IPR000715">
    <property type="entry name" value="Glycosyl_transferase_4"/>
</dbReference>
<evidence type="ECO:0000256" key="7">
    <source>
        <dbReference type="PIRSR" id="PIRSR600715-1"/>
    </source>
</evidence>
<dbReference type="GO" id="GO:0005886">
    <property type="term" value="C:plasma membrane"/>
    <property type="evidence" value="ECO:0007669"/>
    <property type="project" value="UniProtKB-SubCell"/>
</dbReference>
<dbReference type="EMBL" id="CP046621">
    <property type="protein sequence ID" value="QGW76524.1"/>
    <property type="molecule type" value="Genomic_DNA"/>
</dbReference>
<keyword evidence="6 8" id="KW-0472">Membrane</keyword>
<dbReference type="GO" id="GO:0044038">
    <property type="term" value="P:cell wall macromolecule biosynthetic process"/>
    <property type="evidence" value="ECO:0007669"/>
    <property type="project" value="TreeGrafter"/>
</dbReference>
<feature type="transmembrane region" description="Helical" evidence="8">
    <location>
        <begin position="309"/>
        <end position="328"/>
    </location>
</feature>
<feature type="transmembrane region" description="Helical" evidence="8">
    <location>
        <begin position="159"/>
        <end position="177"/>
    </location>
</feature>
<sequence>MTVWWLLLTAFAVSWALTLLLRHYALVKSLMDIPNERSSHSIPTPRGGGVAIVVSFLLALPVLAGLDLISPVAFYSLLGSSLLVALIGFVDDHGHIAARWRLLGHFIAAAWALFWLNGLPSIELFGISTDLGWIGNILALVYLVWMLNLYNFMDGIDGLASAEVISVCLGMCLVYWFSGNTELMWLPLILSAAVAGFLWWNFPPARIFMGDAGSGFLGIVLGVLAIQAAGSSPELFWSWIILFGVFVVDATWTLVQRLVRGDKIYEAHRSHAYQHATDLFKHHVVVTLSVVAINVFFLLPLALLVGRGWLSGSLGVLLAYFPLMILVWKLKAGIPIDKLSSRSL</sequence>
<dbReference type="AlphaFoldDB" id="A0A6I6H5M7"/>
<keyword evidence="4 8" id="KW-0812">Transmembrane</keyword>
<evidence type="ECO:0000256" key="5">
    <source>
        <dbReference type="ARBA" id="ARBA00022989"/>
    </source>
</evidence>
<organism evidence="9 10">
    <name type="scientific">Pseudomonas alkylphenolica</name>
    <dbReference type="NCBI Taxonomy" id="237609"/>
    <lineage>
        <taxon>Bacteria</taxon>
        <taxon>Pseudomonadati</taxon>
        <taxon>Pseudomonadota</taxon>
        <taxon>Gammaproteobacteria</taxon>
        <taxon>Pseudomonadales</taxon>
        <taxon>Pseudomonadaceae</taxon>
        <taxon>Pseudomonas</taxon>
    </lineage>
</organism>
<evidence type="ECO:0000313" key="9">
    <source>
        <dbReference type="EMBL" id="QGW76524.1"/>
    </source>
</evidence>
<keyword evidence="5 8" id="KW-1133">Transmembrane helix</keyword>
<dbReference type="RefSeq" id="WP_157191656.1">
    <property type="nucleotide sequence ID" value="NZ_CP046621.1"/>
</dbReference>
<feature type="transmembrane region" description="Helical" evidence="8">
    <location>
        <begin position="6"/>
        <end position="27"/>
    </location>
</feature>
<dbReference type="Proteomes" id="UP000426235">
    <property type="component" value="Chromosome"/>
</dbReference>
<accession>A0A6I6H5M7</accession>
<feature type="transmembrane region" description="Helical" evidence="8">
    <location>
        <begin position="236"/>
        <end position="255"/>
    </location>
</feature>
<comment type="subcellular location">
    <subcellularLocation>
        <location evidence="1">Cell membrane</location>
        <topology evidence="1">Multi-pass membrane protein</topology>
    </subcellularLocation>
</comment>
<evidence type="ECO:0000256" key="6">
    <source>
        <dbReference type="ARBA" id="ARBA00023136"/>
    </source>
</evidence>
<keyword evidence="7" id="KW-0460">Magnesium</keyword>
<comment type="cofactor">
    <cofactor evidence="7">
        <name>Mg(2+)</name>
        <dbReference type="ChEBI" id="CHEBI:18420"/>
    </cofactor>
</comment>
<evidence type="ECO:0000256" key="3">
    <source>
        <dbReference type="ARBA" id="ARBA00022679"/>
    </source>
</evidence>
<dbReference type="GO" id="GO:0009103">
    <property type="term" value="P:lipopolysaccharide biosynthetic process"/>
    <property type="evidence" value="ECO:0007669"/>
    <property type="project" value="TreeGrafter"/>
</dbReference>
<reference evidence="9" key="1">
    <citation type="submission" date="2019-12" db="EMBL/GenBank/DDBJ databases">
        <title>Hybrid Genome Assemblies of two High G+C Isolates from Undergraduate Microbiology Courses.</title>
        <authorList>
            <person name="Ne Ville C.J."/>
            <person name="Enright D."/>
            <person name="Hernandez I."/>
            <person name="Dodsworth J."/>
            <person name="Orwin P.M."/>
        </authorList>
    </citation>
    <scope>NUCLEOTIDE SEQUENCE [LARGE SCALE GENOMIC DNA]</scope>
    <source>
        <strain evidence="9">Neo</strain>
    </source>
</reference>
<dbReference type="CDD" id="cd06854">
    <property type="entry name" value="GT_WbpL_WbcO_like"/>
    <property type="match status" value="1"/>
</dbReference>
<dbReference type="GO" id="GO:0071555">
    <property type="term" value="P:cell wall organization"/>
    <property type="evidence" value="ECO:0007669"/>
    <property type="project" value="TreeGrafter"/>
</dbReference>
<evidence type="ECO:0000256" key="4">
    <source>
        <dbReference type="ARBA" id="ARBA00022692"/>
    </source>
</evidence>
<evidence type="ECO:0000256" key="8">
    <source>
        <dbReference type="SAM" id="Phobius"/>
    </source>
</evidence>
<dbReference type="GO" id="GO:0046872">
    <property type="term" value="F:metal ion binding"/>
    <property type="evidence" value="ECO:0007669"/>
    <property type="project" value="UniProtKB-KW"/>
</dbReference>
<feature type="transmembrane region" description="Helical" evidence="8">
    <location>
        <begin position="284"/>
        <end position="303"/>
    </location>
</feature>
<protein>
    <submittedName>
        <fullName evidence="9">Glycosyl transferase</fullName>
    </submittedName>
</protein>
<keyword evidence="3 9" id="KW-0808">Transferase</keyword>
<feature type="transmembrane region" description="Helical" evidence="8">
    <location>
        <begin position="131"/>
        <end position="152"/>
    </location>
</feature>
<dbReference type="Pfam" id="PF00953">
    <property type="entry name" value="Glycos_transf_4"/>
    <property type="match status" value="1"/>
</dbReference>
<keyword evidence="10" id="KW-1185">Reference proteome</keyword>
<dbReference type="PANTHER" id="PTHR22926">
    <property type="entry name" value="PHOSPHO-N-ACETYLMURAMOYL-PENTAPEPTIDE-TRANSFERASE"/>
    <property type="match status" value="1"/>
</dbReference>
<feature type="transmembrane region" description="Helical" evidence="8">
    <location>
        <begin position="72"/>
        <end position="90"/>
    </location>
</feature>
<feature type="transmembrane region" description="Helical" evidence="8">
    <location>
        <begin position="183"/>
        <end position="200"/>
    </location>
</feature>
<feature type="binding site" evidence="7">
    <location>
        <position position="211"/>
    </location>
    <ligand>
        <name>Mg(2+)</name>
        <dbReference type="ChEBI" id="CHEBI:18420"/>
    </ligand>
</feature>
<feature type="transmembrane region" description="Helical" evidence="8">
    <location>
        <begin position="212"/>
        <end position="230"/>
    </location>
</feature>
<name>A0A6I6H5M7_9PSED</name>
<keyword evidence="2" id="KW-1003">Cell membrane</keyword>
<gene>
    <name evidence="9" type="ORF">GPJ81_07465</name>
</gene>
<keyword evidence="7" id="KW-0479">Metal-binding</keyword>
<feature type="transmembrane region" description="Helical" evidence="8">
    <location>
        <begin position="48"/>
        <end position="66"/>
    </location>
</feature>
<dbReference type="GO" id="GO:0016780">
    <property type="term" value="F:phosphotransferase activity, for other substituted phosphate groups"/>
    <property type="evidence" value="ECO:0007669"/>
    <property type="project" value="InterPro"/>
</dbReference>